<dbReference type="AlphaFoldDB" id="B6JW99"/>
<dbReference type="GeneID" id="7050709"/>
<dbReference type="VEuPathDB" id="FungiDB:SJAG_00672"/>
<evidence type="ECO:0000313" key="2">
    <source>
        <dbReference type="Proteomes" id="UP000001744"/>
    </source>
</evidence>
<dbReference type="Proteomes" id="UP000001744">
    <property type="component" value="Unassembled WGS sequence"/>
</dbReference>
<organism evidence="1 2">
    <name type="scientific">Schizosaccharomyces japonicus (strain yFS275 / FY16936)</name>
    <name type="common">Fission yeast</name>
    <dbReference type="NCBI Taxonomy" id="402676"/>
    <lineage>
        <taxon>Eukaryota</taxon>
        <taxon>Fungi</taxon>
        <taxon>Dikarya</taxon>
        <taxon>Ascomycota</taxon>
        <taxon>Taphrinomycotina</taxon>
        <taxon>Schizosaccharomycetes</taxon>
        <taxon>Schizosaccharomycetales</taxon>
        <taxon>Schizosaccharomycetaceae</taxon>
        <taxon>Schizosaccharomyces</taxon>
    </lineage>
</organism>
<reference evidence="1 2" key="1">
    <citation type="journal article" date="2011" name="Science">
        <title>Comparative functional genomics of the fission yeasts.</title>
        <authorList>
            <person name="Rhind N."/>
            <person name="Chen Z."/>
            <person name="Yassour M."/>
            <person name="Thompson D.A."/>
            <person name="Haas B.J."/>
            <person name="Habib N."/>
            <person name="Wapinski I."/>
            <person name="Roy S."/>
            <person name="Lin M.F."/>
            <person name="Heiman D.I."/>
            <person name="Young S.K."/>
            <person name="Furuya K."/>
            <person name="Guo Y."/>
            <person name="Pidoux A."/>
            <person name="Chen H.M."/>
            <person name="Robbertse B."/>
            <person name="Goldberg J.M."/>
            <person name="Aoki K."/>
            <person name="Bayne E.H."/>
            <person name="Berlin A.M."/>
            <person name="Desjardins C.A."/>
            <person name="Dobbs E."/>
            <person name="Dukaj L."/>
            <person name="Fan L."/>
            <person name="FitzGerald M.G."/>
            <person name="French C."/>
            <person name="Gujja S."/>
            <person name="Hansen K."/>
            <person name="Keifenheim D."/>
            <person name="Levin J.Z."/>
            <person name="Mosher R.A."/>
            <person name="Mueller C.A."/>
            <person name="Pfiffner J."/>
            <person name="Priest M."/>
            <person name="Russ C."/>
            <person name="Smialowska A."/>
            <person name="Swoboda P."/>
            <person name="Sykes S.M."/>
            <person name="Vaughn M."/>
            <person name="Vengrova S."/>
            <person name="Yoder R."/>
            <person name="Zeng Q."/>
            <person name="Allshire R."/>
            <person name="Baulcombe D."/>
            <person name="Birren B.W."/>
            <person name="Brown W."/>
            <person name="Ekwall K."/>
            <person name="Kellis M."/>
            <person name="Leatherwood J."/>
            <person name="Levin H."/>
            <person name="Margalit H."/>
            <person name="Martienssen R."/>
            <person name="Nieduszynski C.A."/>
            <person name="Spatafora J.W."/>
            <person name="Friedman N."/>
            <person name="Dalgaard J.Z."/>
            <person name="Baumann P."/>
            <person name="Niki H."/>
            <person name="Regev A."/>
            <person name="Nusbaum C."/>
        </authorList>
    </citation>
    <scope>NUCLEOTIDE SEQUENCE [LARGE SCALE GENOMIC DNA]</scope>
    <source>
        <strain evidence="2">yFS275 / FY16936</strain>
    </source>
</reference>
<keyword evidence="2" id="KW-1185">Reference proteome</keyword>
<accession>B6JW99</accession>
<proteinExistence type="predicted"/>
<protein>
    <submittedName>
        <fullName evidence="1">Uncharacterized protein</fullName>
    </submittedName>
</protein>
<evidence type="ECO:0000313" key="1">
    <source>
        <dbReference type="EMBL" id="EEB05650.1"/>
    </source>
</evidence>
<name>B6JW99_SCHJY</name>
<sequence>MKAPFQQTIVDNFHTAYDTVLYTVGCVLKNGFLHEDHMRPLFYGPQQENEYVVFLQTLKRAICRWKSEYRNVDQLSNQKKLHTTDLVTWYKTTQAMLKTVKALFHDILFHPDILMNLIDCKSAADIQSLRNMYRNVILAAYPFSASSPVFCLKVIWKKSICRKTNREYVNHTQLPWKSKQQMEYELKGE</sequence>
<dbReference type="RefSeq" id="XP_002171943.1">
    <property type="nucleotide sequence ID" value="XM_002171907.2"/>
</dbReference>
<dbReference type="JaponicusDB" id="SJAG_00672"/>
<gene>
    <name evidence="1" type="ORF">SJAG_00672</name>
</gene>
<dbReference type="EMBL" id="KE651166">
    <property type="protein sequence ID" value="EEB05650.1"/>
    <property type="molecule type" value="Genomic_DNA"/>
</dbReference>
<dbReference type="HOGENOM" id="CLU_1435202_0_0_1"/>